<proteinExistence type="predicted"/>
<evidence type="ECO:0000313" key="2">
    <source>
        <dbReference type="Proteomes" id="UP000789920"/>
    </source>
</evidence>
<feature type="non-terminal residue" evidence="1">
    <location>
        <position position="410"/>
    </location>
</feature>
<accession>A0ACA9QD81</accession>
<dbReference type="Proteomes" id="UP000789920">
    <property type="component" value="Unassembled WGS sequence"/>
</dbReference>
<gene>
    <name evidence="1" type="ORF">RPERSI_LOCUS13674</name>
</gene>
<protein>
    <submittedName>
        <fullName evidence="1">36266_t:CDS:1</fullName>
    </submittedName>
</protein>
<reference evidence="1" key="1">
    <citation type="submission" date="2021-06" db="EMBL/GenBank/DDBJ databases">
        <authorList>
            <person name="Kallberg Y."/>
            <person name="Tangrot J."/>
            <person name="Rosling A."/>
        </authorList>
    </citation>
    <scope>NUCLEOTIDE SEQUENCE</scope>
    <source>
        <strain evidence="1">MA461A</strain>
    </source>
</reference>
<evidence type="ECO:0000313" key="1">
    <source>
        <dbReference type="EMBL" id="CAG8746104.1"/>
    </source>
</evidence>
<comment type="caution">
    <text evidence="1">The sequence shown here is derived from an EMBL/GenBank/DDBJ whole genome shotgun (WGS) entry which is preliminary data.</text>
</comment>
<organism evidence="1 2">
    <name type="scientific">Racocetra persica</name>
    <dbReference type="NCBI Taxonomy" id="160502"/>
    <lineage>
        <taxon>Eukaryota</taxon>
        <taxon>Fungi</taxon>
        <taxon>Fungi incertae sedis</taxon>
        <taxon>Mucoromycota</taxon>
        <taxon>Glomeromycotina</taxon>
        <taxon>Glomeromycetes</taxon>
        <taxon>Diversisporales</taxon>
        <taxon>Gigasporaceae</taxon>
        <taxon>Racocetra</taxon>
    </lineage>
</organism>
<keyword evidence="2" id="KW-1185">Reference proteome</keyword>
<name>A0ACA9QD81_9GLOM</name>
<dbReference type="EMBL" id="CAJVQC010030622">
    <property type="protein sequence ID" value="CAG8746104.1"/>
    <property type="molecule type" value="Genomic_DNA"/>
</dbReference>
<sequence length="410" mass="46550">MCNHKTVKVFPAPAPKVKKTKNPAAYYQCLLNAIQQGLAGRPITELCRNCKINSVGLAQSRNQQISNLLNAYRQIGEALRKFTGLCKNAIGNQGTGITGAINEKFGLDLKIIMTKEKLQQEIKEKVKGGVKPSDIKRLKRSKSTGDISVNPELTTLKAENEELKKKIQELETRNIENISVVGDQNKEIFVDAAEESPAELKVKISELETKLSETQTELDKANEARLNALKDFDKQQEKIKKLEQELESTSKYGSEQIVKLEKINRDLRKEKGLLSEQLKLTEQDLSNYQRINELRLGKKRTAKTTASASTQTDLKDKQIINLIQQWEQWNLGMLKSKLASNKPGPQLEKKLLNKEFATLKQKINAKLQQKEQALTESNNRCQESNRQLETALKENRENEKVLEQLIKEMK</sequence>